<dbReference type="EMBL" id="CYSB01000041">
    <property type="protein sequence ID" value="CUH69920.1"/>
    <property type="molecule type" value="Genomic_DNA"/>
</dbReference>
<dbReference type="PANTHER" id="PTHR35802">
    <property type="entry name" value="PROTEASE SYNTHASE AND SPORULATION PROTEIN PAI 2"/>
    <property type="match status" value="1"/>
</dbReference>
<dbReference type="InterPro" id="IPR012349">
    <property type="entry name" value="Split_barrel_FMN-bd"/>
</dbReference>
<keyword evidence="2" id="KW-0378">Hydrolase</keyword>
<dbReference type="GO" id="GO:0008233">
    <property type="term" value="F:peptidase activity"/>
    <property type="evidence" value="ECO:0007669"/>
    <property type="project" value="UniProtKB-KW"/>
</dbReference>
<proteinExistence type="predicted"/>
<dbReference type="Proteomes" id="UP000051887">
    <property type="component" value="Unassembled WGS sequence"/>
</dbReference>
<dbReference type="Gene3D" id="2.30.110.10">
    <property type="entry name" value="Electron Transport, Fmn-binding Protein, Chain A"/>
    <property type="match status" value="1"/>
</dbReference>
<dbReference type="Pfam" id="PF04299">
    <property type="entry name" value="FMN_bind_2"/>
    <property type="match status" value="1"/>
</dbReference>
<dbReference type="PANTHER" id="PTHR35802:SF1">
    <property type="entry name" value="PROTEASE SYNTHASE AND SPORULATION PROTEIN PAI 2"/>
    <property type="match status" value="1"/>
</dbReference>
<organism evidence="2 4">
    <name type="scientific">Thalassovita autumnalis</name>
    <dbReference type="NCBI Taxonomy" id="2072972"/>
    <lineage>
        <taxon>Bacteria</taxon>
        <taxon>Pseudomonadati</taxon>
        <taxon>Pseudomonadota</taxon>
        <taxon>Alphaproteobacteria</taxon>
        <taxon>Rhodobacterales</taxon>
        <taxon>Roseobacteraceae</taxon>
        <taxon>Thalassovita</taxon>
    </lineage>
</organism>
<dbReference type="PIRSF" id="PIRSF010372">
    <property type="entry name" value="PaiB"/>
    <property type="match status" value="1"/>
</dbReference>
<gene>
    <name evidence="2" type="primary">paiB</name>
    <name evidence="1" type="ORF">TL5118_03891</name>
    <name evidence="2" type="ORF">TL5120_03115</name>
</gene>
<dbReference type="AlphaFoldDB" id="A0A0P1FNZ4"/>
<accession>A0A0P1FNZ4</accession>
<evidence type="ECO:0000313" key="4">
    <source>
        <dbReference type="Proteomes" id="UP000051887"/>
    </source>
</evidence>
<keyword evidence="3" id="KW-1185">Reference proteome</keyword>
<evidence type="ECO:0000313" key="2">
    <source>
        <dbReference type="EMBL" id="CUH73307.1"/>
    </source>
</evidence>
<dbReference type="InterPro" id="IPR007396">
    <property type="entry name" value="TR_PAI2-type"/>
</dbReference>
<protein>
    <submittedName>
        <fullName evidence="2">Protease synthase and sporulation protein PAI 2</fullName>
    </submittedName>
</protein>
<dbReference type="Proteomes" id="UP000051086">
    <property type="component" value="Unassembled WGS sequence"/>
</dbReference>
<dbReference type="RefSeq" id="WP_058244465.1">
    <property type="nucleotide sequence ID" value="NZ_CYSB01000041.1"/>
</dbReference>
<evidence type="ECO:0000313" key="1">
    <source>
        <dbReference type="EMBL" id="CUH69920.1"/>
    </source>
</evidence>
<name>A0A0P1FNZ4_9RHOB</name>
<dbReference type="OrthoDB" id="9794948at2"/>
<evidence type="ECO:0000313" key="3">
    <source>
        <dbReference type="Proteomes" id="UP000051086"/>
    </source>
</evidence>
<reference evidence="2 4" key="1">
    <citation type="submission" date="2015-09" db="EMBL/GenBank/DDBJ databases">
        <authorList>
            <consortium name="Swine Surveillance"/>
        </authorList>
    </citation>
    <scope>NUCLEOTIDE SEQUENCE [LARGE SCALE GENOMIC DNA]</scope>
    <source>
        <strain evidence="2 4">5120</strain>
    </source>
</reference>
<reference evidence="1 3" key="2">
    <citation type="submission" date="2015-09" db="EMBL/GenBank/DDBJ databases">
        <authorList>
            <person name="Rodrigo-Torres L."/>
            <person name="Arahal D.R."/>
        </authorList>
    </citation>
    <scope>NUCLEOTIDE SEQUENCE [LARGE SCALE GENOMIC DNA]</scope>
    <source>
        <strain evidence="1 3">CECT 5118</strain>
    </source>
</reference>
<keyword evidence="2" id="KW-0645">Protease</keyword>
<sequence>MHPNPIFHKAEAQQNLSFAADQGFGMLAVNGPDGLPLLSHIPFVIEGDRVLFHLVRSNPIARLLKSGAKARLAVRGPHGYISPDWYGIQDQVPTWNYVAVQLDGPAQLLPQDEIGQVLEKLSDRFEADLAPKPIWKMAKMDPDALHRMMRMIVPAALQIETIAGTWKLSQNKEEAARLAAADGVQAAALDPSAQALAALMRDLPVPD</sequence>
<dbReference type="EMBL" id="CYSC01000038">
    <property type="protein sequence ID" value="CUH73307.1"/>
    <property type="molecule type" value="Genomic_DNA"/>
</dbReference>
<dbReference type="GO" id="GO:0006508">
    <property type="term" value="P:proteolysis"/>
    <property type="evidence" value="ECO:0007669"/>
    <property type="project" value="UniProtKB-KW"/>
</dbReference>
<dbReference type="SUPFAM" id="SSF50475">
    <property type="entry name" value="FMN-binding split barrel"/>
    <property type="match status" value="1"/>
</dbReference>